<dbReference type="InterPro" id="IPR006076">
    <property type="entry name" value="FAD-dep_OxRdtase"/>
</dbReference>
<evidence type="ECO:0000256" key="1">
    <source>
        <dbReference type="SAM" id="MobiDB-lite"/>
    </source>
</evidence>
<accession>A0A136IP07</accession>
<dbReference type="EMBL" id="KQ964266">
    <property type="protein sequence ID" value="KXJ86656.1"/>
    <property type="molecule type" value="Genomic_DNA"/>
</dbReference>
<evidence type="ECO:0000313" key="3">
    <source>
        <dbReference type="EMBL" id="KXJ86656.1"/>
    </source>
</evidence>
<keyword evidence="4" id="KW-1185">Reference proteome</keyword>
<dbReference type="Gene3D" id="3.50.50.60">
    <property type="entry name" value="FAD/NAD(P)-binding domain"/>
    <property type="match status" value="1"/>
</dbReference>
<dbReference type="InParanoid" id="A0A136IP07"/>
<dbReference type="GO" id="GO:0005737">
    <property type="term" value="C:cytoplasm"/>
    <property type="evidence" value="ECO:0007669"/>
    <property type="project" value="TreeGrafter"/>
</dbReference>
<evidence type="ECO:0000259" key="2">
    <source>
        <dbReference type="Pfam" id="PF01266"/>
    </source>
</evidence>
<dbReference type="PANTHER" id="PTHR13847">
    <property type="entry name" value="SARCOSINE DEHYDROGENASE-RELATED"/>
    <property type="match status" value="1"/>
</dbReference>
<feature type="region of interest" description="Disordered" evidence="1">
    <location>
        <begin position="93"/>
        <end position="119"/>
    </location>
</feature>
<dbReference type="Gene3D" id="3.30.9.10">
    <property type="entry name" value="D-Amino Acid Oxidase, subunit A, domain 2"/>
    <property type="match status" value="1"/>
</dbReference>
<organism evidence="3 4">
    <name type="scientific">Microdochium bolleyi</name>
    <dbReference type="NCBI Taxonomy" id="196109"/>
    <lineage>
        <taxon>Eukaryota</taxon>
        <taxon>Fungi</taxon>
        <taxon>Dikarya</taxon>
        <taxon>Ascomycota</taxon>
        <taxon>Pezizomycotina</taxon>
        <taxon>Sordariomycetes</taxon>
        <taxon>Xylariomycetidae</taxon>
        <taxon>Xylariales</taxon>
        <taxon>Microdochiaceae</taxon>
        <taxon>Microdochium</taxon>
    </lineage>
</organism>
<reference evidence="4" key="1">
    <citation type="submission" date="2016-02" db="EMBL/GenBank/DDBJ databases">
        <title>Draft genome sequence of Microdochium bolleyi, a fungal endophyte of beachgrass.</title>
        <authorList>
            <consortium name="DOE Joint Genome Institute"/>
            <person name="David A.S."/>
            <person name="May G."/>
            <person name="Haridas S."/>
            <person name="Lim J."/>
            <person name="Wang M."/>
            <person name="Labutti K."/>
            <person name="Lipzen A."/>
            <person name="Barry K."/>
            <person name="Grigoriev I.V."/>
        </authorList>
    </citation>
    <scope>NUCLEOTIDE SEQUENCE [LARGE SCALE GENOMIC DNA]</scope>
    <source>
        <strain evidence="4">J235TASD1</strain>
    </source>
</reference>
<dbReference type="PANTHER" id="PTHR13847:SF213">
    <property type="entry name" value="DEPENDENT OXIDOREDUCTASE, PUTATIVE-RELATED"/>
    <property type="match status" value="1"/>
</dbReference>
<name>A0A136IP07_9PEZI</name>
<feature type="domain" description="FAD dependent oxidoreductase" evidence="2">
    <location>
        <begin position="70"/>
        <end position="508"/>
    </location>
</feature>
<evidence type="ECO:0000313" key="4">
    <source>
        <dbReference type="Proteomes" id="UP000070501"/>
    </source>
</evidence>
<dbReference type="STRING" id="196109.A0A136IP07"/>
<sequence>MGAVLSLFTTLGVAIKVLLEANRGLQEVLQRASQAPGLPNPKPTDSYWLDEPPYPELVDAQSKVLPGEADIIIIGSGITGAAVAWSILQQHRQDEAVPGATPADNRDDGGRPTPQHQRAPRIVVLEARALCSGATGRNGGHIKPSPQETFADFKDKLGPSRAAEIARFQLRHVEMLPELCAHQGWDVAECRKVQTCDLYIDAKDRDKSFARVRELKQWVPELNIDCLDEKQAQEKSIIRQTLHVNGFVKGAISYTAGALWPFRFVSSVWKSLLEDFPEHVSLETHTTVTSVSASSPAAGYTYEIETTRGRIQCNHVVHATNAFAGQYVPAFRGKLTGALAHMTAQRPGKKFPYRNGEQSWSLIYEDGFDYTTQRPAGPDGQPGDIMYGGGLNRGAKQGMSAFGVWDDSIVDPLPMAHLGGSLPAIFEPNWGPDAEEGRVKKSWTGIIAATGDWLPFVGRLDPKLTGRRGDSPRGNARQKDAATVSPGEWVSAGYCGEGMVYAWLCGTALGIMISGAEHQDLPAAPGRPAGKVMDWLPRELLATPQRIKKAGLEGLAEKFA</sequence>
<protein>
    <submittedName>
        <fullName evidence="3">FAD dependent oxidoreductase-domain-containing protein</fullName>
    </submittedName>
</protein>
<dbReference type="InterPro" id="IPR036188">
    <property type="entry name" value="FAD/NAD-bd_sf"/>
</dbReference>
<dbReference type="Pfam" id="PF01266">
    <property type="entry name" value="DAO"/>
    <property type="match status" value="1"/>
</dbReference>
<dbReference type="OrthoDB" id="429143at2759"/>
<dbReference type="Proteomes" id="UP000070501">
    <property type="component" value="Unassembled WGS sequence"/>
</dbReference>
<dbReference type="SUPFAM" id="SSF51905">
    <property type="entry name" value="FAD/NAD(P)-binding domain"/>
    <property type="match status" value="1"/>
</dbReference>
<gene>
    <name evidence="3" type="ORF">Micbo1qcDRAFT_179633</name>
</gene>
<dbReference type="AlphaFoldDB" id="A0A136IP07"/>
<proteinExistence type="predicted"/>